<accession>A0ABD2XT20</accession>
<sequence>MRCQNVRIGCAATAVVRRNNPNELVEVKPHSPTCLPADNMVDLQPFRAALRNAVATNMRPLRDLYDEVAVLFPQQALMMPFPSFRSYMRQWQRDSMNALDPDDYLRIFQHRNTC</sequence>
<gene>
    <name evidence="1" type="ORF">TKK_000389</name>
</gene>
<dbReference type="EMBL" id="JBJJXI010000003">
    <property type="protein sequence ID" value="KAL3407719.1"/>
    <property type="molecule type" value="Genomic_DNA"/>
</dbReference>
<keyword evidence="2" id="KW-1185">Reference proteome</keyword>
<proteinExistence type="predicted"/>
<dbReference type="Proteomes" id="UP001627154">
    <property type="component" value="Unassembled WGS sequence"/>
</dbReference>
<reference evidence="1 2" key="1">
    <citation type="journal article" date="2024" name="bioRxiv">
        <title>A reference genome for Trichogramma kaykai: A tiny desert-dwelling parasitoid wasp with competing sex-ratio distorters.</title>
        <authorList>
            <person name="Culotta J."/>
            <person name="Lindsey A.R."/>
        </authorList>
    </citation>
    <scope>NUCLEOTIDE SEQUENCE [LARGE SCALE GENOMIC DNA]</scope>
    <source>
        <strain evidence="1 2">KSX58</strain>
    </source>
</reference>
<evidence type="ECO:0000313" key="2">
    <source>
        <dbReference type="Proteomes" id="UP001627154"/>
    </source>
</evidence>
<organism evidence="1 2">
    <name type="scientific">Trichogramma kaykai</name>
    <dbReference type="NCBI Taxonomy" id="54128"/>
    <lineage>
        <taxon>Eukaryota</taxon>
        <taxon>Metazoa</taxon>
        <taxon>Ecdysozoa</taxon>
        <taxon>Arthropoda</taxon>
        <taxon>Hexapoda</taxon>
        <taxon>Insecta</taxon>
        <taxon>Pterygota</taxon>
        <taxon>Neoptera</taxon>
        <taxon>Endopterygota</taxon>
        <taxon>Hymenoptera</taxon>
        <taxon>Apocrita</taxon>
        <taxon>Proctotrupomorpha</taxon>
        <taxon>Chalcidoidea</taxon>
        <taxon>Trichogrammatidae</taxon>
        <taxon>Trichogramma</taxon>
    </lineage>
</organism>
<comment type="caution">
    <text evidence="1">The sequence shown here is derived from an EMBL/GenBank/DDBJ whole genome shotgun (WGS) entry which is preliminary data.</text>
</comment>
<name>A0ABD2XT20_9HYME</name>
<evidence type="ECO:0000313" key="1">
    <source>
        <dbReference type="EMBL" id="KAL3407719.1"/>
    </source>
</evidence>
<protein>
    <submittedName>
        <fullName evidence="1">Uncharacterized protein</fullName>
    </submittedName>
</protein>
<dbReference type="AlphaFoldDB" id="A0ABD2XT20"/>